<feature type="compositionally biased region" description="Low complexity" evidence="1">
    <location>
        <begin position="413"/>
        <end position="436"/>
    </location>
</feature>
<evidence type="ECO:0000313" key="3">
    <source>
        <dbReference type="Proteomes" id="UP000267408"/>
    </source>
</evidence>
<feature type="compositionally biased region" description="Basic and acidic residues" evidence="1">
    <location>
        <begin position="331"/>
        <end position="341"/>
    </location>
</feature>
<dbReference type="Proteomes" id="UP000267408">
    <property type="component" value="Unassembled WGS sequence"/>
</dbReference>
<proteinExistence type="predicted"/>
<evidence type="ECO:0000256" key="1">
    <source>
        <dbReference type="SAM" id="MobiDB-lite"/>
    </source>
</evidence>
<dbReference type="EMBL" id="RJVJ01000001">
    <property type="protein sequence ID" value="ROR45619.1"/>
    <property type="molecule type" value="Genomic_DNA"/>
</dbReference>
<feature type="compositionally biased region" description="Basic and acidic residues" evidence="1">
    <location>
        <begin position="1"/>
        <end position="17"/>
    </location>
</feature>
<feature type="compositionally biased region" description="Low complexity" evidence="1">
    <location>
        <begin position="221"/>
        <end position="230"/>
    </location>
</feature>
<dbReference type="AlphaFoldDB" id="A0A8G1XD94"/>
<feature type="region of interest" description="Disordered" evidence="1">
    <location>
        <begin position="81"/>
        <end position="354"/>
    </location>
</feature>
<feature type="compositionally biased region" description="Gly residues" evidence="1">
    <location>
        <begin position="248"/>
        <end position="261"/>
    </location>
</feature>
<organism evidence="2 3">
    <name type="scientific">Kitasatospora cineracea</name>
    <dbReference type="NCBI Taxonomy" id="88074"/>
    <lineage>
        <taxon>Bacteria</taxon>
        <taxon>Bacillati</taxon>
        <taxon>Actinomycetota</taxon>
        <taxon>Actinomycetes</taxon>
        <taxon>Kitasatosporales</taxon>
        <taxon>Streptomycetaceae</taxon>
        <taxon>Kitasatospora</taxon>
    </lineage>
</organism>
<accession>A0A8G1XD94</accession>
<evidence type="ECO:0000313" key="2">
    <source>
        <dbReference type="EMBL" id="ROR45619.1"/>
    </source>
</evidence>
<feature type="compositionally biased region" description="Basic residues" evidence="1">
    <location>
        <begin position="210"/>
        <end position="220"/>
    </location>
</feature>
<feature type="region of interest" description="Disordered" evidence="1">
    <location>
        <begin position="1"/>
        <end position="37"/>
    </location>
</feature>
<name>A0A8G1XD94_9ACTN</name>
<feature type="compositionally biased region" description="Gly residues" evidence="1">
    <location>
        <begin position="437"/>
        <end position="450"/>
    </location>
</feature>
<comment type="caution">
    <text evidence="2">The sequence shown here is derived from an EMBL/GenBank/DDBJ whole genome shotgun (WGS) entry which is preliminary data.</text>
</comment>
<feature type="region of interest" description="Disordered" evidence="1">
    <location>
        <begin position="411"/>
        <end position="456"/>
    </location>
</feature>
<gene>
    <name evidence="2" type="ORF">EDD39_3860</name>
</gene>
<sequence>MWPDRDQNDYSRTREGSTSENTALPWKSGPSSLSDSAWCSNASTALLAGRSHRLREAPRVARWRKDSGVDGEGPVHAVRLHRRHSGADPDGWRAGSRCPSTVPRPHPRRRVGNQPLQLRPRHLRAFLLDGCGTEPPTQRQPPARDQPERRRRQLRHPSGLLLETTRCAVSTPRTSPPTRSRRDLRRHGRRPVLAQTPPPPPRRSGPGDRTRRRSRSRRAVRAPAAAGGLSRRADPRRRPRRPDPGVPGLRGGEGRGCGGRPGARLRVRRPAGDHRPAGRPAAVGRTGRLHPDRPAVPRPLRQYPAHRLRRADRPQLLRLAAARPGTTPGRRSPDRHADRVKAPPGPGARGGAPFRRVRINRCGSAGGPGHDARAVEPGPGDGGGLLVAGRWTAPVLQSVDAPLDGVAPFCQADPGRTPTGRTPDGPGPAVRPVAVPGRGGCAGGGCGGAARRGRRG</sequence>
<protein>
    <submittedName>
        <fullName evidence="2">Uncharacterized protein</fullName>
    </submittedName>
</protein>
<reference evidence="2 3" key="1">
    <citation type="submission" date="2018-11" db="EMBL/GenBank/DDBJ databases">
        <title>Sequencing the genomes of 1000 actinobacteria strains.</title>
        <authorList>
            <person name="Klenk H.-P."/>
        </authorList>
    </citation>
    <scope>NUCLEOTIDE SEQUENCE [LARGE SCALE GENOMIC DNA]</scope>
    <source>
        <strain evidence="2 3">DSM 44780</strain>
    </source>
</reference>